<dbReference type="InterPro" id="IPR036428">
    <property type="entry name" value="PCD_sf"/>
</dbReference>
<evidence type="ECO:0000313" key="7">
    <source>
        <dbReference type="Proteomes" id="UP001225605"/>
    </source>
</evidence>
<evidence type="ECO:0000256" key="1">
    <source>
        <dbReference type="ARBA" id="ARBA00001554"/>
    </source>
</evidence>
<evidence type="ECO:0000256" key="4">
    <source>
        <dbReference type="ARBA" id="ARBA00021735"/>
    </source>
</evidence>
<dbReference type="Gene3D" id="3.30.1360.20">
    <property type="entry name" value="Transcriptional coactivator/pterin dehydratase"/>
    <property type="match status" value="1"/>
</dbReference>
<name>A0ABU0WYY7_9PSEU</name>
<sequence length="236" mass="24534">MSGYEELVAGVRARAALPGTEEARAAITATIGTLSHCLSDDERVRLAESLPAIVAGAAAEPAPTVVPDPAAAAAEVGRRVGATPERGRYLTQAVLSALSASVPDAAALLRERLPEEFVELFTPPAGAPDLPGAAGAGRPAVLTDEQVATALRDLPGWNGNRRCLRRAVELPADRIPALCKRIKTIATDQGRHVGTGRQGDTVTFTLFTNAVGAVTADDVEMARRIDEEIDRVGSSG</sequence>
<evidence type="ECO:0000256" key="3">
    <source>
        <dbReference type="ARBA" id="ARBA00013252"/>
    </source>
</evidence>
<comment type="catalytic activity">
    <reaction evidence="1">
        <text>(4aS,6R)-4a-hydroxy-L-erythro-5,6,7,8-tetrahydrobiopterin = (6R)-L-erythro-6,7-dihydrobiopterin + H2O</text>
        <dbReference type="Rhea" id="RHEA:11920"/>
        <dbReference type="ChEBI" id="CHEBI:15377"/>
        <dbReference type="ChEBI" id="CHEBI:15642"/>
        <dbReference type="ChEBI" id="CHEBI:43120"/>
        <dbReference type="EC" id="4.2.1.96"/>
    </reaction>
</comment>
<accession>A0ABU0WYY7</accession>
<dbReference type="InterPro" id="IPR018727">
    <property type="entry name" value="DUF2267"/>
</dbReference>
<reference evidence="6 7" key="1">
    <citation type="submission" date="2017-06" db="EMBL/GenBank/DDBJ databases">
        <title>Cultured bacterium strain Saccharothrix yanglingensis Hhs.015.</title>
        <authorList>
            <person name="Xia Y."/>
        </authorList>
    </citation>
    <scope>NUCLEOTIDE SEQUENCE [LARGE SCALE GENOMIC DNA]</scope>
    <source>
        <strain evidence="6 7">Hhs.015</strain>
    </source>
</reference>
<dbReference type="Proteomes" id="UP001225605">
    <property type="component" value="Unassembled WGS sequence"/>
</dbReference>
<organism evidence="6 7">
    <name type="scientific">Saccharothrix yanglingensis</name>
    <dbReference type="NCBI Taxonomy" id="659496"/>
    <lineage>
        <taxon>Bacteria</taxon>
        <taxon>Bacillati</taxon>
        <taxon>Actinomycetota</taxon>
        <taxon>Actinomycetes</taxon>
        <taxon>Pseudonocardiales</taxon>
        <taxon>Pseudonocardiaceae</taxon>
        <taxon>Saccharothrix</taxon>
    </lineage>
</organism>
<dbReference type="Pfam" id="PF01329">
    <property type="entry name" value="Pterin_4a"/>
    <property type="match status" value="1"/>
</dbReference>
<dbReference type="SUPFAM" id="SSF55248">
    <property type="entry name" value="PCD-like"/>
    <property type="match status" value="1"/>
</dbReference>
<dbReference type="Pfam" id="PF10025">
    <property type="entry name" value="DUF2267"/>
    <property type="match status" value="1"/>
</dbReference>
<protein>
    <recommendedName>
        <fullName evidence="4">Putative pterin-4-alpha-carbinolamine dehydratase</fullName>
        <ecNumber evidence="3">4.2.1.96</ecNumber>
    </recommendedName>
</protein>
<dbReference type="EMBL" id="NSDM01000005">
    <property type="protein sequence ID" value="MDQ2585088.1"/>
    <property type="molecule type" value="Genomic_DNA"/>
</dbReference>
<dbReference type="Gene3D" id="1.10.490.110">
    <property type="entry name" value="Uncharacterized conserved protein DUF2267"/>
    <property type="match status" value="1"/>
</dbReference>
<evidence type="ECO:0000313" key="6">
    <source>
        <dbReference type="EMBL" id="MDQ2585088.1"/>
    </source>
</evidence>
<keyword evidence="7" id="KW-1185">Reference proteome</keyword>
<proteinExistence type="inferred from homology"/>
<evidence type="ECO:0000256" key="2">
    <source>
        <dbReference type="ARBA" id="ARBA00006472"/>
    </source>
</evidence>
<dbReference type="InterPro" id="IPR038282">
    <property type="entry name" value="DUF2267_sf"/>
</dbReference>
<comment type="caution">
    <text evidence="6">The sequence shown here is derived from an EMBL/GenBank/DDBJ whole genome shotgun (WGS) entry which is preliminary data.</text>
</comment>
<keyword evidence="5" id="KW-0456">Lyase</keyword>
<dbReference type="EC" id="4.2.1.96" evidence="3"/>
<dbReference type="InterPro" id="IPR001533">
    <property type="entry name" value="Pterin_deHydtase"/>
</dbReference>
<dbReference type="RefSeq" id="WP_306746253.1">
    <property type="nucleotide sequence ID" value="NZ_NSDM01000005.1"/>
</dbReference>
<evidence type="ECO:0000256" key="5">
    <source>
        <dbReference type="ARBA" id="ARBA00023239"/>
    </source>
</evidence>
<comment type="similarity">
    <text evidence="2">Belongs to the pterin-4-alpha-carbinolamine dehydratase family.</text>
</comment>
<gene>
    <name evidence="6" type="ORF">CKY47_14080</name>
</gene>